<dbReference type="EMBL" id="BSDP01000001">
    <property type="protein sequence ID" value="GLI28556.1"/>
    <property type="molecule type" value="Genomic_DNA"/>
</dbReference>
<proteinExistence type="predicted"/>
<dbReference type="Proteomes" id="UP001144396">
    <property type="component" value="Unassembled WGS sequence"/>
</dbReference>
<protein>
    <recommendedName>
        <fullName evidence="4">DNA polymerase III subunit gamma/tau</fullName>
    </recommendedName>
</protein>
<name>A0A9W6CT69_9MICO</name>
<keyword evidence="1" id="KW-0812">Transmembrane</keyword>
<feature type="transmembrane region" description="Helical" evidence="1">
    <location>
        <begin position="128"/>
        <end position="147"/>
    </location>
</feature>
<evidence type="ECO:0000313" key="2">
    <source>
        <dbReference type="EMBL" id="GLI28556.1"/>
    </source>
</evidence>
<gene>
    <name evidence="2" type="ORF">ARHIZOSPH14_27980</name>
</gene>
<dbReference type="AlphaFoldDB" id="A0A9W6CT69"/>
<evidence type="ECO:0008006" key="4">
    <source>
        <dbReference type="Google" id="ProtNLM"/>
    </source>
</evidence>
<keyword evidence="1" id="KW-1133">Transmembrane helix</keyword>
<comment type="caution">
    <text evidence="2">The sequence shown here is derived from an EMBL/GenBank/DDBJ whole genome shotgun (WGS) entry which is preliminary data.</text>
</comment>
<keyword evidence="3" id="KW-1185">Reference proteome</keyword>
<sequence length="176" mass="18723">MLRRARVVARVERRTVGTRSDESPSHCHVRAGSRTAIVVGMTRSDDDALRWAGDEDADLAPGWKPVGEPSVVPPAPDEPDESTMGATTLVLFGVFAGVYLLFSAGWALSALEAGPVFADPVAQVMYDVGRWLAVLAAPLWFAGVLLLAHGRARLWWLLAGVVVLVPLPFVLGGGIA</sequence>
<organism evidence="2 3">
    <name type="scientific">Agromyces rhizosphaerae</name>
    <dbReference type="NCBI Taxonomy" id="88374"/>
    <lineage>
        <taxon>Bacteria</taxon>
        <taxon>Bacillati</taxon>
        <taxon>Actinomycetota</taxon>
        <taxon>Actinomycetes</taxon>
        <taxon>Micrococcales</taxon>
        <taxon>Microbacteriaceae</taxon>
        <taxon>Agromyces</taxon>
    </lineage>
</organism>
<reference evidence="2" key="1">
    <citation type="submission" date="2022-12" db="EMBL/GenBank/DDBJ databases">
        <title>Reference genome sequencing for broad-spectrum identification of bacterial and archaeal isolates by mass spectrometry.</title>
        <authorList>
            <person name="Sekiguchi Y."/>
            <person name="Tourlousse D.M."/>
        </authorList>
    </citation>
    <scope>NUCLEOTIDE SEQUENCE</scope>
    <source>
        <strain evidence="2">14</strain>
    </source>
</reference>
<evidence type="ECO:0000256" key="1">
    <source>
        <dbReference type="SAM" id="Phobius"/>
    </source>
</evidence>
<keyword evidence="1" id="KW-0472">Membrane</keyword>
<evidence type="ECO:0000313" key="3">
    <source>
        <dbReference type="Proteomes" id="UP001144396"/>
    </source>
</evidence>
<accession>A0A9W6CT69</accession>
<feature type="transmembrane region" description="Helical" evidence="1">
    <location>
        <begin position="89"/>
        <end position="108"/>
    </location>
</feature>
<feature type="transmembrane region" description="Helical" evidence="1">
    <location>
        <begin position="154"/>
        <end position="175"/>
    </location>
</feature>